<dbReference type="AlphaFoldDB" id="A0A1B7LG95"/>
<comment type="caution">
    <text evidence="2">The sequence shown here is derived from an EMBL/GenBank/DDBJ whole genome shotgun (WGS) entry which is preliminary data.</text>
</comment>
<reference evidence="2 3" key="1">
    <citation type="submission" date="2016-04" db="EMBL/GenBank/DDBJ databases">
        <authorList>
            <person name="Evans L.H."/>
            <person name="Alamgir A."/>
            <person name="Owens N."/>
            <person name="Weber N.D."/>
            <person name="Virtaneva K."/>
            <person name="Barbian K."/>
            <person name="Babar A."/>
            <person name="Rosenke K."/>
        </authorList>
    </citation>
    <scope>NUCLEOTIDE SEQUENCE [LARGE SCALE GENOMIC DNA]</scope>
    <source>
        <strain evidence="2 3">LMa1</strain>
    </source>
</reference>
<dbReference type="STRING" id="1838280.A6M21_07460"/>
<feature type="domain" description="HEPN" evidence="1">
    <location>
        <begin position="9"/>
        <end position="118"/>
    </location>
</feature>
<sequence length="127" mass="14702">MNPQAKEWLDQSEYDLDTAKSLYRTRRYIYAIFMCHLAIEKALKALVVEQTDKAPPKTHNLINLIKLGNAVLTDEQTKFVSRLSLAGVVTRYPGELKQAIDEYPRHVTREYLNRTKEVVKCLKHQIG</sequence>
<dbReference type="Gene3D" id="1.20.120.330">
    <property type="entry name" value="Nucleotidyltransferases domain 2"/>
    <property type="match status" value="1"/>
</dbReference>
<evidence type="ECO:0000313" key="3">
    <source>
        <dbReference type="Proteomes" id="UP000078532"/>
    </source>
</evidence>
<dbReference type="SMART" id="SM00748">
    <property type="entry name" value="HEPN"/>
    <property type="match status" value="1"/>
</dbReference>
<dbReference type="InterPro" id="IPR007842">
    <property type="entry name" value="HEPN_dom"/>
</dbReference>
<organism evidence="2 3">
    <name type="scientific">Desulfotomaculum copahuensis</name>
    <dbReference type="NCBI Taxonomy" id="1838280"/>
    <lineage>
        <taxon>Bacteria</taxon>
        <taxon>Bacillati</taxon>
        <taxon>Bacillota</taxon>
        <taxon>Clostridia</taxon>
        <taxon>Eubacteriales</taxon>
        <taxon>Desulfotomaculaceae</taxon>
        <taxon>Desulfotomaculum</taxon>
    </lineage>
</organism>
<evidence type="ECO:0000259" key="1">
    <source>
        <dbReference type="PROSITE" id="PS50910"/>
    </source>
</evidence>
<evidence type="ECO:0000313" key="2">
    <source>
        <dbReference type="EMBL" id="OAT84848.1"/>
    </source>
</evidence>
<proteinExistence type="predicted"/>
<gene>
    <name evidence="2" type="ORF">A6M21_07460</name>
</gene>
<dbReference type="SUPFAM" id="SSF81593">
    <property type="entry name" value="Nucleotidyltransferase substrate binding subunit/domain"/>
    <property type="match status" value="1"/>
</dbReference>
<dbReference type="EMBL" id="LYVF01000092">
    <property type="protein sequence ID" value="OAT84848.1"/>
    <property type="molecule type" value="Genomic_DNA"/>
</dbReference>
<accession>A0A1B7LG95</accession>
<protein>
    <recommendedName>
        <fullName evidence="1">HEPN domain-containing protein</fullName>
    </recommendedName>
</protein>
<name>A0A1B7LG95_9FIRM</name>
<dbReference type="Pfam" id="PF05168">
    <property type="entry name" value="HEPN"/>
    <property type="match status" value="1"/>
</dbReference>
<dbReference type="Proteomes" id="UP000078532">
    <property type="component" value="Unassembled WGS sequence"/>
</dbReference>
<dbReference type="OrthoDB" id="9808176at2"/>
<dbReference type="PROSITE" id="PS50910">
    <property type="entry name" value="HEPN"/>
    <property type="match status" value="1"/>
</dbReference>
<keyword evidence="3" id="KW-1185">Reference proteome</keyword>
<dbReference type="RefSeq" id="WP_066667279.1">
    <property type="nucleotide sequence ID" value="NZ_LYVF01000092.1"/>
</dbReference>